<evidence type="ECO:0000313" key="9">
    <source>
        <dbReference type="EnsemblMetazoa" id="LLOJ004766-PA"/>
    </source>
</evidence>
<comment type="subcellular location">
    <subcellularLocation>
        <location evidence="1">Membrane</location>
        <topology evidence="1">Multi-pass membrane protein</topology>
    </subcellularLocation>
</comment>
<feature type="transmembrane region" description="Helical" evidence="7">
    <location>
        <begin position="262"/>
        <end position="284"/>
    </location>
</feature>
<feature type="signal peptide" evidence="8">
    <location>
        <begin position="1"/>
        <end position="18"/>
    </location>
</feature>
<feature type="chain" id="PRO_5008405937" description="Zinc transporter" evidence="8">
    <location>
        <begin position="19"/>
        <end position="515"/>
    </location>
</feature>
<dbReference type="GO" id="GO:0005385">
    <property type="term" value="F:zinc ion transmembrane transporter activity"/>
    <property type="evidence" value="ECO:0007669"/>
    <property type="project" value="TreeGrafter"/>
</dbReference>
<evidence type="ECO:0000256" key="7">
    <source>
        <dbReference type="SAM" id="Phobius"/>
    </source>
</evidence>
<evidence type="ECO:0000256" key="3">
    <source>
        <dbReference type="ARBA" id="ARBA00022692"/>
    </source>
</evidence>
<keyword evidence="5 7" id="KW-0472">Membrane</keyword>
<keyword evidence="3 7" id="KW-0812">Transmembrane</keyword>
<evidence type="ECO:0000313" key="10">
    <source>
        <dbReference type="Proteomes" id="UP000092461"/>
    </source>
</evidence>
<keyword evidence="4 7" id="KW-1133">Transmembrane helix</keyword>
<dbReference type="GO" id="GO:0030003">
    <property type="term" value="P:intracellular monoatomic cation homeostasis"/>
    <property type="evidence" value="ECO:0007669"/>
    <property type="project" value="TreeGrafter"/>
</dbReference>
<feature type="transmembrane region" description="Helical" evidence="7">
    <location>
        <begin position="422"/>
        <end position="444"/>
    </location>
</feature>
<protein>
    <recommendedName>
        <fullName evidence="11">Zinc transporter</fullName>
    </recommendedName>
</protein>
<feature type="transmembrane region" description="Helical" evidence="7">
    <location>
        <begin position="296"/>
        <end position="314"/>
    </location>
</feature>
<evidence type="ECO:0000256" key="2">
    <source>
        <dbReference type="ARBA" id="ARBA00006939"/>
    </source>
</evidence>
<dbReference type="PANTHER" id="PTHR12191">
    <property type="entry name" value="SOLUTE CARRIER FAMILY 39"/>
    <property type="match status" value="1"/>
</dbReference>
<dbReference type="AlphaFoldDB" id="A0A1B0CJR3"/>
<keyword evidence="8" id="KW-0732">Signal</keyword>
<dbReference type="InterPro" id="IPR003689">
    <property type="entry name" value="ZIP"/>
</dbReference>
<evidence type="ECO:0000256" key="6">
    <source>
        <dbReference type="SAM" id="MobiDB-lite"/>
    </source>
</evidence>
<feature type="region of interest" description="Disordered" evidence="6">
    <location>
        <begin position="325"/>
        <end position="354"/>
    </location>
</feature>
<dbReference type="Pfam" id="PF02535">
    <property type="entry name" value="Zip"/>
    <property type="match status" value="1"/>
</dbReference>
<evidence type="ECO:0000256" key="5">
    <source>
        <dbReference type="ARBA" id="ARBA00023136"/>
    </source>
</evidence>
<name>A0A1B0CJR3_LUTLO</name>
<dbReference type="InterPro" id="IPR050799">
    <property type="entry name" value="ZIP_Transporter"/>
</dbReference>
<evidence type="ECO:0000256" key="4">
    <source>
        <dbReference type="ARBA" id="ARBA00022989"/>
    </source>
</evidence>
<keyword evidence="10" id="KW-1185">Reference proteome</keyword>
<dbReference type="GO" id="GO:0005886">
    <property type="term" value="C:plasma membrane"/>
    <property type="evidence" value="ECO:0007669"/>
    <property type="project" value="TreeGrafter"/>
</dbReference>
<dbReference type="VEuPathDB" id="VectorBase:LLONM1_011308"/>
<evidence type="ECO:0000256" key="8">
    <source>
        <dbReference type="SAM" id="SignalP"/>
    </source>
</evidence>
<feature type="transmembrane region" description="Helical" evidence="7">
    <location>
        <begin position="483"/>
        <end position="505"/>
    </location>
</feature>
<dbReference type="VEuPathDB" id="VectorBase:LLOJ004766"/>
<dbReference type="GO" id="GO:0071578">
    <property type="term" value="P:zinc ion import across plasma membrane"/>
    <property type="evidence" value="ECO:0007669"/>
    <property type="project" value="TreeGrafter"/>
</dbReference>
<evidence type="ECO:0000256" key="1">
    <source>
        <dbReference type="ARBA" id="ARBA00004141"/>
    </source>
</evidence>
<organism evidence="9 10">
    <name type="scientific">Lutzomyia longipalpis</name>
    <name type="common">Sand fly</name>
    <dbReference type="NCBI Taxonomy" id="7200"/>
    <lineage>
        <taxon>Eukaryota</taxon>
        <taxon>Metazoa</taxon>
        <taxon>Ecdysozoa</taxon>
        <taxon>Arthropoda</taxon>
        <taxon>Hexapoda</taxon>
        <taxon>Insecta</taxon>
        <taxon>Pterygota</taxon>
        <taxon>Neoptera</taxon>
        <taxon>Endopterygota</taxon>
        <taxon>Diptera</taxon>
        <taxon>Nematocera</taxon>
        <taxon>Psychodoidea</taxon>
        <taxon>Psychodidae</taxon>
        <taxon>Lutzomyia</taxon>
        <taxon>Lutzomyia</taxon>
    </lineage>
</organism>
<dbReference type="EMBL" id="AJWK01014885">
    <property type="status" value="NOT_ANNOTATED_CDS"/>
    <property type="molecule type" value="Genomic_DNA"/>
</dbReference>
<evidence type="ECO:0008006" key="11">
    <source>
        <dbReference type="Google" id="ProtNLM"/>
    </source>
</evidence>
<feature type="transmembrane region" description="Helical" evidence="7">
    <location>
        <begin position="450"/>
        <end position="471"/>
    </location>
</feature>
<dbReference type="EnsemblMetazoa" id="LLOJ004766-RA">
    <property type="protein sequence ID" value="LLOJ004766-PA"/>
    <property type="gene ID" value="LLOJ004766"/>
</dbReference>
<sequence length="515" mass="56350">MWKILGGVFVIIFLHVAAEDTPTSPPTPLEVPRIRKSPPNKYLAHIFTKYGSRGEISFEGLEHLMHSLGLGGLEFGPEHTIDEHLVASTDEDDGDDAKSIAENRNEIRNDLWHGVSWPEMTFKELHDPKHRHRRHHVEEETNTCLSPLRLVEAVLGSKRLPYRGRYISEHHNGEAFVDFAFSHLKITPMEFMEICPALVAQIDQHACPVGHPHEEKVVDDEMTRLSPILATVAILVISLCGLVGIAVVPLMKYSAYQDILHFLVALAVGTLVGDALMHLLPHAFEAQEEATGHNHSSTWICFGTFMSGLLMFLLENLLSLAGGGHSHGSSAEDPPKPESSEEIELNPRKKPNSEKPLTPLAIMVILGDGLHNLTDGLAIGSSFAADPIMGMTTAFAVLCHELPHELGDFALLLKTGVTLKRVIILNIISSALSFIGMGIGLFLITLNTSLIKWIYAFTAGSFLHIGLADLVPELTHGAPSRSLKSALIAILGILTGGLIMLVIALNEHKLVMLFN</sequence>
<reference evidence="9" key="1">
    <citation type="submission" date="2020-05" db="UniProtKB">
        <authorList>
            <consortium name="EnsemblMetazoa"/>
        </authorList>
    </citation>
    <scope>IDENTIFICATION</scope>
    <source>
        <strain evidence="9">Jacobina</strain>
    </source>
</reference>
<dbReference type="GO" id="GO:0140410">
    <property type="term" value="F:monoatomic cation:bicarbonate symporter activity"/>
    <property type="evidence" value="ECO:0007669"/>
    <property type="project" value="TreeGrafter"/>
</dbReference>
<comment type="similarity">
    <text evidence="2">Belongs to the ZIP transporter (TC 2.A.5) family.</text>
</comment>
<accession>A0A1B0CJR3</accession>
<dbReference type="Proteomes" id="UP000092461">
    <property type="component" value="Unassembled WGS sequence"/>
</dbReference>
<feature type="transmembrane region" description="Helical" evidence="7">
    <location>
        <begin position="228"/>
        <end position="250"/>
    </location>
</feature>
<feature type="compositionally biased region" description="Basic and acidic residues" evidence="6">
    <location>
        <begin position="333"/>
        <end position="353"/>
    </location>
</feature>
<proteinExistence type="inferred from homology"/>
<dbReference type="PANTHER" id="PTHR12191:SF31">
    <property type="entry name" value="IP18018P"/>
    <property type="match status" value="1"/>
</dbReference>